<name>A0AAN9XXA5_PSOTE</name>
<proteinExistence type="predicted"/>
<keyword evidence="2" id="KW-1185">Reference proteome</keyword>
<gene>
    <name evidence="1" type="ORF">VNO78_03819</name>
</gene>
<evidence type="ECO:0000313" key="2">
    <source>
        <dbReference type="Proteomes" id="UP001386955"/>
    </source>
</evidence>
<dbReference type="EMBL" id="JAYMYS010000001">
    <property type="protein sequence ID" value="KAK7412364.1"/>
    <property type="molecule type" value="Genomic_DNA"/>
</dbReference>
<accession>A0AAN9XXA5</accession>
<reference evidence="1 2" key="1">
    <citation type="submission" date="2024-01" db="EMBL/GenBank/DDBJ databases">
        <title>The genomes of 5 underutilized Papilionoideae crops provide insights into root nodulation and disease resistanc.</title>
        <authorList>
            <person name="Jiang F."/>
        </authorList>
    </citation>
    <scope>NUCLEOTIDE SEQUENCE [LARGE SCALE GENOMIC DNA]</scope>
    <source>
        <strain evidence="1">DUOXIRENSHENG_FW03</strain>
        <tissue evidence="1">Leaves</tissue>
    </source>
</reference>
<protein>
    <submittedName>
        <fullName evidence="1">Uncharacterized protein</fullName>
    </submittedName>
</protein>
<dbReference type="Proteomes" id="UP001386955">
    <property type="component" value="Unassembled WGS sequence"/>
</dbReference>
<comment type="caution">
    <text evidence="1">The sequence shown here is derived from an EMBL/GenBank/DDBJ whole genome shotgun (WGS) entry which is preliminary data.</text>
</comment>
<dbReference type="AlphaFoldDB" id="A0AAN9XXA5"/>
<evidence type="ECO:0000313" key="1">
    <source>
        <dbReference type="EMBL" id="KAK7412364.1"/>
    </source>
</evidence>
<sequence>MTRSCILAWGLCRKCSMNQTCNLTRRFHLLHMKLLVLYLRFCLKEIQYGCFGGKHELVKVEVKVGYTPESILPIRDRPISGSGQKVATGKRGSKRYEVVKNNRWEVERSRRSLGRLQNPFVPHMCFALSHFSLEAELPPHDSAPLGSIFSVSS</sequence>
<organism evidence="1 2">
    <name type="scientific">Psophocarpus tetragonolobus</name>
    <name type="common">Winged bean</name>
    <name type="synonym">Dolichos tetragonolobus</name>
    <dbReference type="NCBI Taxonomy" id="3891"/>
    <lineage>
        <taxon>Eukaryota</taxon>
        <taxon>Viridiplantae</taxon>
        <taxon>Streptophyta</taxon>
        <taxon>Embryophyta</taxon>
        <taxon>Tracheophyta</taxon>
        <taxon>Spermatophyta</taxon>
        <taxon>Magnoliopsida</taxon>
        <taxon>eudicotyledons</taxon>
        <taxon>Gunneridae</taxon>
        <taxon>Pentapetalae</taxon>
        <taxon>rosids</taxon>
        <taxon>fabids</taxon>
        <taxon>Fabales</taxon>
        <taxon>Fabaceae</taxon>
        <taxon>Papilionoideae</taxon>
        <taxon>50 kb inversion clade</taxon>
        <taxon>NPAAA clade</taxon>
        <taxon>indigoferoid/millettioid clade</taxon>
        <taxon>Phaseoleae</taxon>
        <taxon>Psophocarpus</taxon>
    </lineage>
</organism>